<feature type="non-terminal residue" evidence="3">
    <location>
        <position position="172"/>
    </location>
</feature>
<name>A0ABS2XPH7_POLSP</name>
<reference evidence="3" key="1">
    <citation type="journal article" date="2021" name="Cell">
        <title>Tracing the genetic footprints of vertebrate landing in non-teleost ray-finned fishes.</title>
        <authorList>
            <person name="Bi X."/>
            <person name="Wang K."/>
            <person name="Yang L."/>
            <person name="Pan H."/>
            <person name="Jiang H."/>
            <person name="Wei Q."/>
            <person name="Fang M."/>
            <person name="Yu H."/>
            <person name="Zhu C."/>
            <person name="Cai Y."/>
            <person name="He Y."/>
            <person name="Gan X."/>
            <person name="Zeng H."/>
            <person name="Yu D."/>
            <person name="Zhu Y."/>
            <person name="Jiang H."/>
            <person name="Qiu Q."/>
            <person name="Yang H."/>
            <person name="Zhang Y.E."/>
            <person name="Wang W."/>
            <person name="Zhu M."/>
            <person name="He S."/>
            <person name="Zhang G."/>
        </authorList>
    </citation>
    <scope>NUCLEOTIDE SEQUENCE</scope>
    <source>
        <strain evidence="3">Pddl_001</strain>
    </source>
</reference>
<evidence type="ECO:0000313" key="3">
    <source>
        <dbReference type="EMBL" id="MBN3275820.1"/>
    </source>
</evidence>
<dbReference type="InterPro" id="IPR043502">
    <property type="entry name" value="DNA/RNA_pol_sf"/>
</dbReference>
<dbReference type="PANTHER" id="PTHR37984:SF5">
    <property type="entry name" value="PROTEIN NYNRIN-LIKE"/>
    <property type="match status" value="1"/>
</dbReference>
<feature type="non-terminal residue" evidence="3">
    <location>
        <position position="1"/>
    </location>
</feature>
<organism evidence="3 4">
    <name type="scientific">Polyodon spathula</name>
    <name type="common">North American paddlefish</name>
    <name type="synonym">Squalus spathula</name>
    <dbReference type="NCBI Taxonomy" id="7913"/>
    <lineage>
        <taxon>Eukaryota</taxon>
        <taxon>Metazoa</taxon>
        <taxon>Chordata</taxon>
        <taxon>Craniata</taxon>
        <taxon>Vertebrata</taxon>
        <taxon>Euteleostomi</taxon>
        <taxon>Actinopterygii</taxon>
        <taxon>Chondrostei</taxon>
        <taxon>Acipenseriformes</taxon>
        <taxon>Polyodontidae</taxon>
        <taxon>Polyodon</taxon>
    </lineage>
</organism>
<gene>
    <name evidence="3" type="primary">Rrpo</name>
    <name evidence="3" type="ORF">GTO93_0007794</name>
</gene>
<evidence type="ECO:0000259" key="2">
    <source>
        <dbReference type="Pfam" id="PF17919"/>
    </source>
</evidence>
<dbReference type="Proteomes" id="UP001166093">
    <property type="component" value="Unassembled WGS sequence"/>
</dbReference>
<dbReference type="SUPFAM" id="SSF56672">
    <property type="entry name" value="DNA/RNA polymerases"/>
    <property type="match status" value="1"/>
</dbReference>
<dbReference type="InterPro" id="IPR050951">
    <property type="entry name" value="Retrovirus_Pol_polyprotein"/>
</dbReference>
<feature type="domain" description="Reverse transcriptase/retrotransposon-derived protein RNase H-like" evidence="2">
    <location>
        <begin position="114"/>
        <end position="169"/>
    </location>
</feature>
<dbReference type="InterPro" id="IPR041577">
    <property type="entry name" value="RT_RNaseH_2"/>
</dbReference>
<dbReference type="Pfam" id="PF17919">
    <property type="entry name" value="RT_RNaseH_2"/>
    <property type="match status" value="1"/>
</dbReference>
<protein>
    <submittedName>
        <fullName evidence="3">RRPO polymerase</fullName>
    </submittedName>
</protein>
<dbReference type="Gene3D" id="3.10.10.10">
    <property type="entry name" value="HIV Type 1 Reverse Transcriptase, subunit A, domain 1"/>
    <property type="match status" value="1"/>
</dbReference>
<dbReference type="Gene3D" id="3.30.70.270">
    <property type="match status" value="1"/>
</dbReference>
<evidence type="ECO:0000256" key="1">
    <source>
        <dbReference type="ARBA" id="ARBA00023268"/>
    </source>
</evidence>
<keyword evidence="4" id="KW-1185">Reference proteome</keyword>
<dbReference type="InterPro" id="IPR043128">
    <property type="entry name" value="Rev_trsase/Diguanyl_cyclase"/>
</dbReference>
<dbReference type="PANTHER" id="PTHR37984">
    <property type="entry name" value="PROTEIN CBG26694"/>
    <property type="match status" value="1"/>
</dbReference>
<sequence>PVNVDSTSLSEEHCFQLRELLKKHEHVFSKHGSDFEYTTAVTHRIPTDSTMSIKQRFCCDIRRQVTCKDAFPLPRVEESLDVLGKAMIFSTLDLISGYFQVAVAKDDQAKTAVTTAFGFFQCLLTTPSILSYPDFTQPFILSTDGSQRGLRAVLSQVQYGMKRVVAYASCGL</sequence>
<proteinExistence type="predicted"/>
<accession>A0ABS2XPH7</accession>
<keyword evidence="1" id="KW-0511">Multifunctional enzyme</keyword>
<dbReference type="EMBL" id="JAAWVQ010054131">
    <property type="protein sequence ID" value="MBN3275820.1"/>
    <property type="molecule type" value="Genomic_DNA"/>
</dbReference>
<evidence type="ECO:0000313" key="4">
    <source>
        <dbReference type="Proteomes" id="UP001166093"/>
    </source>
</evidence>
<comment type="caution">
    <text evidence="3">The sequence shown here is derived from an EMBL/GenBank/DDBJ whole genome shotgun (WGS) entry which is preliminary data.</text>
</comment>